<evidence type="ECO:0000313" key="2">
    <source>
        <dbReference type="Proteomes" id="UP001165986"/>
    </source>
</evidence>
<gene>
    <name evidence="1" type="ORF">FNW02_27030</name>
</gene>
<reference evidence="1" key="1">
    <citation type="submission" date="2019-07" db="EMBL/GenBank/DDBJ databases">
        <title>Toxilogical consequences of a new and cryptic species of cyanobacteria (Komarekiella delphini-convector) recovered from the epidermis of a bottlenose dolphin and 1500 ft. in the air.</title>
        <authorList>
            <person name="Brown A.O."/>
            <person name="Dvorak P."/>
            <person name="Villanueva C.D."/>
            <person name="Foss A.J."/>
            <person name="Garvey A.D."/>
            <person name="Gibson Q.A."/>
            <person name="Johansen J.R."/>
            <person name="Casamatta D.A."/>
        </authorList>
    </citation>
    <scope>NUCLEOTIDE SEQUENCE</scope>
    <source>
        <strain evidence="1">SJRDD-AB1</strain>
    </source>
</reference>
<dbReference type="EMBL" id="VJXY01000040">
    <property type="protein sequence ID" value="MBD6619383.1"/>
    <property type="molecule type" value="Genomic_DNA"/>
</dbReference>
<dbReference type="Proteomes" id="UP001165986">
    <property type="component" value="Unassembled WGS sequence"/>
</dbReference>
<sequence length="167" mass="19651">MPLSLDQIGNRIEAIERLADPWSKRYGRLLNWQNPSDPFWHYGIGMSDIHIFDTGSGLCPFERKEAKFVLGIDHIAFEPKQTIERLKQALHVFASWEYTFFGWNCEHLGRLIATDQPRCYQSSLIWWLCDMTPEGDHKTAHQIFRDYLKKVDPGLVKKKERCKSRHC</sequence>
<comment type="caution">
    <text evidence="1">The sequence shown here is derived from an EMBL/GenBank/DDBJ whole genome shotgun (WGS) entry which is preliminary data.</text>
</comment>
<accession>A0AA40T1V5</accession>
<proteinExistence type="predicted"/>
<name>A0AA40T1V5_9NOST</name>
<evidence type="ECO:0000313" key="1">
    <source>
        <dbReference type="EMBL" id="MBD6619383.1"/>
    </source>
</evidence>
<organism evidence="1 2">
    <name type="scientific">Komarekiella delphini-convector SJRDD-AB1</name>
    <dbReference type="NCBI Taxonomy" id="2593771"/>
    <lineage>
        <taxon>Bacteria</taxon>
        <taxon>Bacillati</taxon>
        <taxon>Cyanobacteriota</taxon>
        <taxon>Cyanophyceae</taxon>
        <taxon>Nostocales</taxon>
        <taxon>Nostocaceae</taxon>
        <taxon>Komarekiella</taxon>
        <taxon>Komarekiella delphini-convector</taxon>
    </lineage>
</organism>
<dbReference type="AlphaFoldDB" id="A0AA40T1V5"/>
<keyword evidence="2" id="KW-1185">Reference proteome</keyword>
<protein>
    <submittedName>
        <fullName evidence="1">Uncharacterized protein</fullName>
    </submittedName>
</protein>
<dbReference type="RefSeq" id="WP_191760581.1">
    <property type="nucleotide sequence ID" value="NZ_VJXY01000040.1"/>
</dbReference>